<dbReference type="Proteomes" id="UP000245926">
    <property type="component" value="Chromosome"/>
</dbReference>
<name>A0A2U8WAM9_9HYPH</name>
<evidence type="ECO:0000256" key="4">
    <source>
        <dbReference type="ARBA" id="ARBA00022679"/>
    </source>
</evidence>
<dbReference type="SUPFAM" id="SSF52172">
    <property type="entry name" value="CheY-like"/>
    <property type="match status" value="1"/>
</dbReference>
<keyword evidence="4" id="KW-0808">Transferase</keyword>
<evidence type="ECO:0000256" key="2">
    <source>
        <dbReference type="ARBA" id="ARBA00012438"/>
    </source>
</evidence>
<accession>A0A2U8WAM9</accession>
<dbReference type="InterPro" id="IPR001789">
    <property type="entry name" value="Sig_transdc_resp-reg_receiver"/>
</dbReference>
<evidence type="ECO:0000259" key="9">
    <source>
        <dbReference type="PROSITE" id="PS50109"/>
    </source>
</evidence>
<dbReference type="AlphaFoldDB" id="A0A2U8WAM9"/>
<dbReference type="RefSeq" id="WP_109892723.1">
    <property type="nucleotide sequence ID" value="NZ_CP029550.1"/>
</dbReference>
<dbReference type="PANTHER" id="PTHR41523:SF8">
    <property type="entry name" value="ETHYLENE RESPONSE SENSOR PROTEIN"/>
    <property type="match status" value="1"/>
</dbReference>
<feature type="domain" description="Response regulatory" evidence="10">
    <location>
        <begin position="2"/>
        <end position="117"/>
    </location>
</feature>
<evidence type="ECO:0000256" key="5">
    <source>
        <dbReference type="ARBA" id="ARBA00022741"/>
    </source>
</evidence>
<evidence type="ECO:0000256" key="6">
    <source>
        <dbReference type="ARBA" id="ARBA00022777"/>
    </source>
</evidence>
<dbReference type="SMART" id="SM00448">
    <property type="entry name" value="REC"/>
    <property type="match status" value="1"/>
</dbReference>
<dbReference type="CDD" id="cd00156">
    <property type="entry name" value="REC"/>
    <property type="match status" value="1"/>
</dbReference>
<dbReference type="SUPFAM" id="SSF55874">
    <property type="entry name" value="ATPase domain of HSP90 chaperone/DNA topoisomerase II/histidine kinase"/>
    <property type="match status" value="1"/>
</dbReference>
<dbReference type="Gene3D" id="3.40.50.2300">
    <property type="match status" value="1"/>
</dbReference>
<dbReference type="InterPro" id="IPR005467">
    <property type="entry name" value="His_kinase_dom"/>
</dbReference>
<comment type="catalytic activity">
    <reaction evidence="1">
        <text>ATP + protein L-histidine = ADP + protein N-phospho-L-histidine.</text>
        <dbReference type="EC" id="2.7.13.3"/>
    </reaction>
</comment>
<dbReference type="Pfam" id="PF00072">
    <property type="entry name" value="Response_reg"/>
    <property type="match status" value="1"/>
</dbReference>
<evidence type="ECO:0000259" key="10">
    <source>
        <dbReference type="PROSITE" id="PS50110"/>
    </source>
</evidence>
<dbReference type="PANTHER" id="PTHR41523">
    <property type="entry name" value="TWO-COMPONENT SYSTEM SENSOR PROTEIN"/>
    <property type="match status" value="1"/>
</dbReference>
<dbReference type="InterPro" id="IPR003594">
    <property type="entry name" value="HATPase_dom"/>
</dbReference>
<evidence type="ECO:0000313" key="11">
    <source>
        <dbReference type="EMBL" id="AWN42641.1"/>
    </source>
</evidence>
<evidence type="ECO:0000256" key="7">
    <source>
        <dbReference type="ARBA" id="ARBA00022840"/>
    </source>
</evidence>
<reference evidence="12" key="1">
    <citation type="submission" date="2018-05" db="EMBL/GenBank/DDBJ databases">
        <title>Complete Genome Sequence of Methylobacterium sp. 17SD2-17.</title>
        <authorList>
            <person name="Srinivasan S."/>
        </authorList>
    </citation>
    <scope>NUCLEOTIDE SEQUENCE [LARGE SCALE GENOMIC DNA]</scope>
    <source>
        <strain evidence="12">17SD2-17</strain>
    </source>
</reference>
<dbReference type="InterPro" id="IPR036890">
    <property type="entry name" value="HATPase_C_sf"/>
</dbReference>
<feature type="domain" description="Histidine kinase" evidence="9">
    <location>
        <begin position="137"/>
        <end position="325"/>
    </location>
</feature>
<dbReference type="GO" id="GO:0000160">
    <property type="term" value="P:phosphorelay signal transduction system"/>
    <property type="evidence" value="ECO:0007669"/>
    <property type="project" value="InterPro"/>
</dbReference>
<keyword evidence="12" id="KW-1185">Reference proteome</keyword>
<keyword evidence="7" id="KW-0067">ATP-binding</keyword>
<evidence type="ECO:0000256" key="1">
    <source>
        <dbReference type="ARBA" id="ARBA00000085"/>
    </source>
</evidence>
<dbReference type="Pfam" id="PF02518">
    <property type="entry name" value="HATPase_c"/>
    <property type="match status" value="1"/>
</dbReference>
<evidence type="ECO:0000313" key="12">
    <source>
        <dbReference type="Proteomes" id="UP000245926"/>
    </source>
</evidence>
<dbReference type="PROSITE" id="PS50109">
    <property type="entry name" value="HIS_KIN"/>
    <property type="match status" value="1"/>
</dbReference>
<dbReference type="EC" id="2.7.13.3" evidence="2"/>
<evidence type="ECO:0000256" key="8">
    <source>
        <dbReference type="PROSITE-ProRule" id="PRU00169"/>
    </source>
</evidence>
<gene>
    <name evidence="11" type="ORF">DK389_21700</name>
</gene>
<dbReference type="KEGG" id="mets:DK389_21700"/>
<dbReference type="SMART" id="SM00387">
    <property type="entry name" value="HATPase_c"/>
    <property type="match status" value="1"/>
</dbReference>
<dbReference type="Gene3D" id="3.30.450.20">
    <property type="entry name" value="PAS domain"/>
    <property type="match status" value="1"/>
</dbReference>
<sequence length="325" mass="35997">MRVIVADDDPDTRALNIRALSQEIAGFDVVEVASQASLEQALASPPDLLVTDYDLRWIDGFALFNAVKAAHPNCPAIMVTGTGNEDLAVRAMKAGFDDYVVKGRNQLKRLALTARIVVERGQARRALAENRDLVLAELYHRLHNNLQIVISLIRQTEKALQSGPDRQQLADLRQRIQSLSRLQEQFYRSPDFRRVDFGAFIGELASSLVALARVPVSLETELEALELPVDVAVPFGLLANEIITNAVQHAFSEVEGGELRVQLQREQSRIVLTVEDNGRGFERDLRSTPIGMGLHLVERLAQQIGGEVMVEDKHPGTRCRVGVAL</sequence>
<dbReference type="InterPro" id="IPR011495">
    <property type="entry name" value="Sig_transdc_His_kin_sub2_dim/P"/>
</dbReference>
<dbReference type="Pfam" id="PF07568">
    <property type="entry name" value="HisKA_2"/>
    <property type="match status" value="1"/>
</dbReference>
<dbReference type="GO" id="GO:0005524">
    <property type="term" value="F:ATP binding"/>
    <property type="evidence" value="ECO:0007669"/>
    <property type="project" value="UniProtKB-KW"/>
</dbReference>
<keyword evidence="3 8" id="KW-0597">Phosphoprotein</keyword>
<dbReference type="PROSITE" id="PS50110">
    <property type="entry name" value="RESPONSE_REGULATORY"/>
    <property type="match status" value="1"/>
</dbReference>
<dbReference type="OrthoDB" id="9767435at2"/>
<protein>
    <recommendedName>
        <fullName evidence="2">histidine kinase</fullName>
        <ecNumber evidence="2">2.7.13.3</ecNumber>
    </recommendedName>
</protein>
<dbReference type="Gene3D" id="3.30.565.10">
    <property type="entry name" value="Histidine kinase-like ATPase, C-terminal domain"/>
    <property type="match status" value="1"/>
</dbReference>
<feature type="modified residue" description="4-aspartylphosphate" evidence="8">
    <location>
        <position position="52"/>
    </location>
</feature>
<dbReference type="InterPro" id="IPR011006">
    <property type="entry name" value="CheY-like_superfamily"/>
</dbReference>
<proteinExistence type="predicted"/>
<keyword evidence="6" id="KW-0418">Kinase</keyword>
<keyword evidence="5" id="KW-0547">Nucleotide-binding</keyword>
<dbReference type="GO" id="GO:0004673">
    <property type="term" value="F:protein histidine kinase activity"/>
    <property type="evidence" value="ECO:0007669"/>
    <property type="project" value="UniProtKB-EC"/>
</dbReference>
<organism evidence="11 12">
    <name type="scientific">Methylobacterium durans</name>
    <dbReference type="NCBI Taxonomy" id="2202825"/>
    <lineage>
        <taxon>Bacteria</taxon>
        <taxon>Pseudomonadati</taxon>
        <taxon>Pseudomonadota</taxon>
        <taxon>Alphaproteobacteria</taxon>
        <taxon>Hyphomicrobiales</taxon>
        <taxon>Methylobacteriaceae</taxon>
        <taxon>Methylobacterium</taxon>
    </lineage>
</organism>
<dbReference type="EMBL" id="CP029550">
    <property type="protein sequence ID" value="AWN42641.1"/>
    <property type="molecule type" value="Genomic_DNA"/>
</dbReference>
<evidence type="ECO:0000256" key="3">
    <source>
        <dbReference type="ARBA" id="ARBA00022553"/>
    </source>
</evidence>